<evidence type="ECO:0000313" key="2">
    <source>
        <dbReference type="Proteomes" id="UP000789702"/>
    </source>
</evidence>
<keyword evidence="2" id="KW-1185">Reference proteome</keyword>
<comment type="caution">
    <text evidence="1">The sequence shown here is derived from an EMBL/GenBank/DDBJ whole genome shotgun (WGS) entry which is preliminary data.</text>
</comment>
<sequence length="297" mass="33888">MGKVSSKPSQPRKDRSFSHPDVKKDQTIQNYMTKRKYSDSYILPLDDDEIDRMILQHYIFQNFWKSDFSSPIESSLERGAKMLDIGCGPGVLILELASKYPRSHFTGCDIVANYPLHIKPGNSTFVKANVIEGLPFPDNTFMMFALTTKDWPFAIKEMVRVTKPGGWIEIMERDIYWYNEGEDVKTWRKRVVDGLKAEKGIDLIISPHMPNYLAANKSLTNISRDERVEPLGSWGGVLGKAYGELITWGAKNLSEAVSNIQFSEGDYNILVDIAMKDLNSNKAFDKSHRFWAMKTLD</sequence>
<reference evidence="1" key="1">
    <citation type="submission" date="2021-06" db="EMBL/GenBank/DDBJ databases">
        <authorList>
            <person name="Kallberg Y."/>
            <person name="Tangrot J."/>
            <person name="Rosling A."/>
        </authorList>
    </citation>
    <scope>NUCLEOTIDE SEQUENCE</scope>
    <source>
        <strain evidence="1">IL203A</strain>
    </source>
</reference>
<accession>A0ACA9M932</accession>
<dbReference type="EMBL" id="CAJVPU010007803">
    <property type="protein sequence ID" value="CAG8576878.1"/>
    <property type="molecule type" value="Genomic_DNA"/>
</dbReference>
<proteinExistence type="predicted"/>
<dbReference type="Proteomes" id="UP000789702">
    <property type="component" value="Unassembled WGS sequence"/>
</dbReference>
<name>A0ACA9M932_9GLOM</name>
<evidence type="ECO:0000313" key="1">
    <source>
        <dbReference type="EMBL" id="CAG8576878.1"/>
    </source>
</evidence>
<organism evidence="1 2">
    <name type="scientific">Dentiscutata heterogama</name>
    <dbReference type="NCBI Taxonomy" id="1316150"/>
    <lineage>
        <taxon>Eukaryota</taxon>
        <taxon>Fungi</taxon>
        <taxon>Fungi incertae sedis</taxon>
        <taxon>Mucoromycota</taxon>
        <taxon>Glomeromycotina</taxon>
        <taxon>Glomeromycetes</taxon>
        <taxon>Diversisporales</taxon>
        <taxon>Gigasporaceae</taxon>
        <taxon>Dentiscutata</taxon>
    </lineage>
</organism>
<gene>
    <name evidence="1" type="ORF">DHETER_LOCUS6302</name>
</gene>
<protein>
    <submittedName>
        <fullName evidence="1">6455_t:CDS:1</fullName>
    </submittedName>
</protein>